<reference evidence="1 2" key="2">
    <citation type="submission" date="2017-10" db="EMBL/GenBank/DDBJ databases">
        <title>Extensive intraspecific genome diversity in a model arbuscular mycorrhizal fungus.</title>
        <authorList>
            <person name="Chen E.C.H."/>
            <person name="Morin E."/>
            <person name="Baudet D."/>
            <person name="Noel J."/>
            <person name="Ndikumana S."/>
            <person name="Charron P."/>
            <person name="St-Onge C."/>
            <person name="Giorgi J."/>
            <person name="Grigoriev I.V."/>
            <person name="Roux C."/>
            <person name="Martin F.M."/>
            <person name="Corradi N."/>
        </authorList>
    </citation>
    <scope>NUCLEOTIDE SEQUENCE [LARGE SCALE GENOMIC DNA]</scope>
    <source>
        <strain evidence="1 2">C2</strain>
    </source>
</reference>
<dbReference type="EMBL" id="LLXL01000495">
    <property type="protein sequence ID" value="PKK71698.1"/>
    <property type="molecule type" value="Genomic_DNA"/>
</dbReference>
<gene>
    <name evidence="1" type="ORF">RhiirC2_778082</name>
</gene>
<protein>
    <submittedName>
        <fullName evidence="1">Uncharacterized protein</fullName>
    </submittedName>
</protein>
<evidence type="ECO:0000313" key="2">
    <source>
        <dbReference type="Proteomes" id="UP000233469"/>
    </source>
</evidence>
<organism evidence="1 2">
    <name type="scientific">Rhizophagus irregularis</name>
    <dbReference type="NCBI Taxonomy" id="588596"/>
    <lineage>
        <taxon>Eukaryota</taxon>
        <taxon>Fungi</taxon>
        <taxon>Fungi incertae sedis</taxon>
        <taxon>Mucoromycota</taxon>
        <taxon>Glomeromycotina</taxon>
        <taxon>Glomeromycetes</taxon>
        <taxon>Glomerales</taxon>
        <taxon>Glomeraceae</taxon>
        <taxon>Rhizophagus</taxon>
    </lineage>
</organism>
<sequence length="170" mass="19786">MFLTVSIVFSVGNNESDEIELQDEMMDEIRFVQLQTFLETGSSGFRQFSTSMQKQCKILNNDTLELGTQLLDGGQFSGLGHRDFLALWMQNFANYLISLDIDFDGPSPLNRQFFLFRHRFWRVLELCRILMWQVIQILYLHTCNIDLLFSEKWNFGSLGRAGSSLIFSPF</sequence>
<proteinExistence type="predicted"/>
<accession>A0A2N1NCT1</accession>
<name>A0A2N1NCT1_9GLOM</name>
<dbReference type="AlphaFoldDB" id="A0A2N1NCT1"/>
<dbReference type="Proteomes" id="UP000233469">
    <property type="component" value="Unassembled WGS sequence"/>
</dbReference>
<dbReference type="VEuPathDB" id="FungiDB:FUN_020787"/>
<reference evidence="1 2" key="1">
    <citation type="submission" date="2016-04" db="EMBL/GenBank/DDBJ databases">
        <title>Genome analyses suggest a sexual origin of heterokaryosis in a supposedly ancient asexual fungus.</title>
        <authorList>
            <person name="Ropars J."/>
            <person name="Sedzielewska K."/>
            <person name="Noel J."/>
            <person name="Charron P."/>
            <person name="Farinelli L."/>
            <person name="Marton T."/>
            <person name="Kruger M."/>
            <person name="Pelin A."/>
            <person name="Brachmann A."/>
            <person name="Corradi N."/>
        </authorList>
    </citation>
    <scope>NUCLEOTIDE SEQUENCE [LARGE SCALE GENOMIC DNA]</scope>
    <source>
        <strain evidence="1 2">C2</strain>
    </source>
</reference>
<evidence type="ECO:0000313" key="1">
    <source>
        <dbReference type="EMBL" id="PKK71698.1"/>
    </source>
</evidence>
<comment type="caution">
    <text evidence="1">The sequence shown here is derived from an EMBL/GenBank/DDBJ whole genome shotgun (WGS) entry which is preliminary data.</text>
</comment>